<protein>
    <submittedName>
        <fullName evidence="3">G protein-coupled receptor</fullName>
    </submittedName>
</protein>
<organism evidence="2 3">
    <name type="scientific">Plectus sambesii</name>
    <dbReference type="NCBI Taxonomy" id="2011161"/>
    <lineage>
        <taxon>Eukaryota</taxon>
        <taxon>Metazoa</taxon>
        <taxon>Ecdysozoa</taxon>
        <taxon>Nematoda</taxon>
        <taxon>Chromadorea</taxon>
        <taxon>Plectida</taxon>
        <taxon>Plectina</taxon>
        <taxon>Plectoidea</taxon>
        <taxon>Plectidae</taxon>
        <taxon>Plectus</taxon>
    </lineage>
</organism>
<dbReference type="SUPFAM" id="SSF81321">
    <property type="entry name" value="Family A G protein-coupled receptor-like"/>
    <property type="match status" value="1"/>
</dbReference>
<dbReference type="Proteomes" id="UP000887566">
    <property type="component" value="Unplaced"/>
</dbReference>
<keyword evidence="1" id="KW-0472">Membrane</keyword>
<accession>A0A914WA25</accession>
<evidence type="ECO:0000313" key="3">
    <source>
        <dbReference type="WBParaSite" id="PSAMB.scaffold3647size17448.g22222.t1"/>
    </source>
</evidence>
<dbReference type="Gene3D" id="1.20.1070.10">
    <property type="entry name" value="Rhodopsin 7-helix transmembrane proteins"/>
    <property type="match status" value="1"/>
</dbReference>
<evidence type="ECO:0000313" key="2">
    <source>
        <dbReference type="Proteomes" id="UP000887566"/>
    </source>
</evidence>
<dbReference type="InterPro" id="IPR019421">
    <property type="entry name" value="7TM_GPCR_serpentine_rcpt_Srd"/>
</dbReference>
<sequence>MLYWTYGLSYPLPFVISDMFGLDGMGVCGIMEIDTAFLWSYYMVVVVGILFGAYAITFTFYRKLGRWETSSLMTLSEHTRETLIITRNLMRMMKWVLFIPVVFYYPGLTIEAALRLSPGSVATRTARFFMITVPLPHVLDPLVTIFFMKSYRTAVMNLLRGKAKVSAFSDPVQAVPHIGIMKK</sequence>
<reference evidence="3" key="1">
    <citation type="submission" date="2022-11" db="UniProtKB">
        <authorList>
            <consortium name="WormBaseParasite"/>
        </authorList>
    </citation>
    <scope>IDENTIFICATION</scope>
</reference>
<keyword evidence="1" id="KW-1133">Transmembrane helix</keyword>
<dbReference type="Pfam" id="PF10317">
    <property type="entry name" value="7TM_GPCR_Srd"/>
    <property type="match status" value="1"/>
</dbReference>
<dbReference type="AlphaFoldDB" id="A0A914WA25"/>
<keyword evidence="2" id="KW-1185">Reference proteome</keyword>
<feature type="transmembrane region" description="Helical" evidence="1">
    <location>
        <begin position="95"/>
        <end position="116"/>
    </location>
</feature>
<evidence type="ECO:0000256" key="1">
    <source>
        <dbReference type="SAM" id="Phobius"/>
    </source>
</evidence>
<feature type="transmembrane region" description="Helical" evidence="1">
    <location>
        <begin position="39"/>
        <end position="61"/>
    </location>
</feature>
<name>A0A914WA25_9BILA</name>
<feature type="transmembrane region" description="Helical" evidence="1">
    <location>
        <begin position="128"/>
        <end position="148"/>
    </location>
</feature>
<dbReference type="WBParaSite" id="PSAMB.scaffold3647size17448.g22222.t1">
    <property type="protein sequence ID" value="PSAMB.scaffold3647size17448.g22222.t1"/>
    <property type="gene ID" value="PSAMB.scaffold3647size17448.g22222"/>
</dbReference>
<proteinExistence type="predicted"/>
<keyword evidence="1" id="KW-0812">Transmembrane</keyword>